<feature type="transmembrane region" description="Helical" evidence="11">
    <location>
        <begin position="169"/>
        <end position="186"/>
    </location>
</feature>
<dbReference type="GO" id="GO:0034220">
    <property type="term" value="P:monoatomic ion transmembrane transport"/>
    <property type="evidence" value="ECO:0007669"/>
    <property type="project" value="UniProtKB-KW"/>
</dbReference>
<evidence type="ECO:0000256" key="2">
    <source>
        <dbReference type="ARBA" id="ARBA00022448"/>
    </source>
</evidence>
<keyword evidence="2" id="KW-0813">Transport</keyword>
<proteinExistence type="predicted"/>
<name>A0ABV7DRJ9_9RHOB</name>
<evidence type="ECO:0000256" key="5">
    <source>
        <dbReference type="ARBA" id="ARBA00022826"/>
    </source>
</evidence>
<evidence type="ECO:0000256" key="1">
    <source>
        <dbReference type="ARBA" id="ARBA00004141"/>
    </source>
</evidence>
<evidence type="ECO:0000256" key="6">
    <source>
        <dbReference type="ARBA" id="ARBA00022958"/>
    </source>
</evidence>
<dbReference type="InterPro" id="IPR027359">
    <property type="entry name" value="Volt_channel_dom_sf"/>
</dbReference>
<dbReference type="InterPro" id="IPR047871">
    <property type="entry name" value="K_chnl_Slo-like"/>
</dbReference>
<comment type="caution">
    <text evidence="13">The sequence shown here is derived from an EMBL/GenBank/DDBJ whole genome shotgun (WGS) entry which is preliminary data.</text>
</comment>
<dbReference type="EMBL" id="JBHRSM010000001">
    <property type="protein sequence ID" value="MFC3084804.1"/>
    <property type="molecule type" value="Genomic_DNA"/>
</dbReference>
<evidence type="ECO:0000256" key="8">
    <source>
        <dbReference type="ARBA" id="ARBA00023065"/>
    </source>
</evidence>
<feature type="transmembrane region" description="Helical" evidence="11">
    <location>
        <begin position="80"/>
        <end position="101"/>
    </location>
</feature>
<reference evidence="14" key="1">
    <citation type="journal article" date="2019" name="Int. J. Syst. Evol. Microbiol.">
        <title>The Global Catalogue of Microorganisms (GCM) 10K type strain sequencing project: providing services to taxonomists for standard genome sequencing and annotation.</title>
        <authorList>
            <consortium name="The Broad Institute Genomics Platform"/>
            <consortium name="The Broad Institute Genome Sequencing Center for Infectious Disease"/>
            <person name="Wu L."/>
            <person name="Ma J."/>
        </authorList>
    </citation>
    <scope>NUCLEOTIDE SEQUENCE [LARGE SCALE GENOMIC DNA]</scope>
    <source>
        <strain evidence="14">KCTC 62102</strain>
    </source>
</reference>
<feature type="domain" description="Potassium channel" evidence="12">
    <location>
        <begin position="146"/>
        <end position="219"/>
    </location>
</feature>
<evidence type="ECO:0000313" key="13">
    <source>
        <dbReference type="EMBL" id="MFC3084804.1"/>
    </source>
</evidence>
<evidence type="ECO:0000259" key="12">
    <source>
        <dbReference type="Pfam" id="PF07885"/>
    </source>
</evidence>
<feature type="transmembrane region" description="Helical" evidence="11">
    <location>
        <begin position="198"/>
        <end position="219"/>
    </location>
</feature>
<dbReference type="PANTHER" id="PTHR10027:SF10">
    <property type="entry name" value="SLOWPOKE 2, ISOFORM D"/>
    <property type="match status" value="1"/>
</dbReference>
<feature type="transmembrane region" description="Helical" evidence="11">
    <location>
        <begin position="138"/>
        <end position="157"/>
    </location>
</feature>
<feature type="transmembrane region" description="Helical" evidence="11">
    <location>
        <begin position="51"/>
        <end position="68"/>
    </location>
</feature>
<keyword evidence="6" id="KW-0630">Potassium</keyword>
<keyword evidence="5" id="KW-0631">Potassium channel</keyword>
<feature type="transmembrane region" description="Helical" evidence="11">
    <location>
        <begin position="26"/>
        <end position="45"/>
    </location>
</feature>
<evidence type="ECO:0000313" key="14">
    <source>
        <dbReference type="Proteomes" id="UP001595445"/>
    </source>
</evidence>
<gene>
    <name evidence="13" type="ORF">ACFOD6_01970</name>
</gene>
<evidence type="ECO:0000256" key="9">
    <source>
        <dbReference type="ARBA" id="ARBA00023136"/>
    </source>
</evidence>
<dbReference type="Pfam" id="PF07885">
    <property type="entry name" value="Ion_trans_2"/>
    <property type="match status" value="1"/>
</dbReference>
<keyword evidence="14" id="KW-1185">Reference proteome</keyword>
<dbReference type="PANTHER" id="PTHR10027">
    <property type="entry name" value="CALCIUM-ACTIVATED POTASSIUM CHANNEL ALPHA CHAIN"/>
    <property type="match status" value="1"/>
</dbReference>
<keyword evidence="4 11" id="KW-0812">Transmembrane</keyword>
<dbReference type="Proteomes" id="UP001595445">
    <property type="component" value="Unassembled WGS sequence"/>
</dbReference>
<keyword evidence="10 13" id="KW-0407">Ion channel</keyword>
<dbReference type="Gene3D" id="1.10.287.70">
    <property type="match status" value="1"/>
</dbReference>
<evidence type="ECO:0000256" key="3">
    <source>
        <dbReference type="ARBA" id="ARBA00022538"/>
    </source>
</evidence>
<evidence type="ECO:0000256" key="7">
    <source>
        <dbReference type="ARBA" id="ARBA00022989"/>
    </source>
</evidence>
<keyword evidence="7 11" id="KW-1133">Transmembrane helix</keyword>
<dbReference type="SUPFAM" id="SSF81324">
    <property type="entry name" value="Voltage-gated potassium channels"/>
    <property type="match status" value="1"/>
</dbReference>
<organism evidence="13 14">
    <name type="scientific">Tabrizicola soli</name>
    <dbReference type="NCBI Taxonomy" id="2185115"/>
    <lineage>
        <taxon>Bacteria</taxon>
        <taxon>Pseudomonadati</taxon>
        <taxon>Pseudomonadota</taxon>
        <taxon>Alphaproteobacteria</taxon>
        <taxon>Rhodobacterales</taxon>
        <taxon>Paracoccaceae</taxon>
        <taxon>Tabrizicola</taxon>
    </lineage>
</organism>
<dbReference type="RefSeq" id="WP_197642606.1">
    <property type="nucleotide sequence ID" value="NZ_JAEACP010000005.1"/>
</dbReference>
<keyword evidence="9 11" id="KW-0472">Membrane</keyword>
<keyword evidence="3" id="KW-0633">Potassium transport</keyword>
<dbReference type="Gene3D" id="1.20.120.350">
    <property type="entry name" value="Voltage-gated potassium channels. Chain C"/>
    <property type="match status" value="1"/>
</dbReference>
<protein>
    <submittedName>
        <fullName evidence="13">Potassium channel family protein</fullName>
    </submittedName>
</protein>
<keyword evidence="8" id="KW-0406">Ion transport</keyword>
<comment type="subcellular location">
    <subcellularLocation>
        <location evidence="1">Membrane</location>
        <topology evidence="1">Multi-pass membrane protein</topology>
    </subcellularLocation>
</comment>
<evidence type="ECO:0000256" key="11">
    <source>
        <dbReference type="SAM" id="Phobius"/>
    </source>
</evidence>
<dbReference type="InterPro" id="IPR013099">
    <property type="entry name" value="K_chnl_dom"/>
</dbReference>
<accession>A0ABV7DRJ9</accession>
<evidence type="ECO:0000256" key="4">
    <source>
        <dbReference type="ARBA" id="ARBA00022692"/>
    </source>
</evidence>
<sequence>MPETSLRSRLRTLYESHGPVGDRFRYALLAFDLAIVAWLVASSFLPRGLHTTTIDISIGAIFLADLMVRLWIARRPSREIFSLWGLADLLVIFSLLVPIWGEGLAFLRVLRLYRVFHSPQTLTQLRDDLPGFRRNETALRAGLNLLIFLFAMTALVYQTQSGINERIGNYVDALYFTVSTLSTTGYGDVTLVGTSGKLLSVVTMIIGISLFLRLVQVIFRPRKAQFRCPTCGLGRHDADAVHCKACGTVLAIPDEGLD</sequence>
<evidence type="ECO:0000256" key="10">
    <source>
        <dbReference type="ARBA" id="ARBA00023303"/>
    </source>
</evidence>